<sequence length="235" mass="26646">MSIVNALIVDDEKLDRELLGNLINQYCSSITVLDQASSVDNAIQSINKFTPDVVFLDIHMPTANGFKLLDSFPDREFLIVFTTGHDDYGIQAIKAGAFDYLLKPIDVDELLATEQKILKVLEKKRKVFIPHVKVFHQGEHVLIKADEIVCVEAQGSYVKIFRIGGEHVVVPKNLKQLMALMKVDFLKRVHRSFIINTNHVIRYQTTGNELIVFLAGNVEAKVSRQYKQVLKDLLI</sequence>
<comment type="caution">
    <text evidence="4">The sequence shown here is derived from an EMBL/GenBank/DDBJ whole genome shotgun (WGS) entry which is preliminary data.</text>
</comment>
<dbReference type="RefSeq" id="WP_254156982.1">
    <property type="nucleotide sequence ID" value="NZ_JAHESD010000082.1"/>
</dbReference>
<reference evidence="4 5" key="1">
    <citation type="submission" date="2021-05" db="EMBL/GenBank/DDBJ databases">
        <title>A Polyphasic approach of four new species of the genus Ohtaekwangia: Ohtaekwangia histidinii sp. nov., Ohtaekwangia cretensis sp. nov., Ohtaekwangia indiensis sp. nov., Ohtaekwangia reichenbachii sp. nov. from diverse environment.</title>
        <authorList>
            <person name="Octaviana S."/>
        </authorList>
    </citation>
    <scope>NUCLEOTIDE SEQUENCE [LARGE SCALE GENOMIC DNA]</scope>
    <source>
        <strain evidence="4 5">PWU20</strain>
    </source>
</reference>
<dbReference type="SUPFAM" id="SSF52172">
    <property type="entry name" value="CheY-like"/>
    <property type="match status" value="1"/>
</dbReference>
<keyword evidence="1" id="KW-0597">Phosphoprotein</keyword>
<accession>A0ABS5VXE7</accession>
<evidence type="ECO:0000313" key="4">
    <source>
        <dbReference type="EMBL" id="MBT1706093.1"/>
    </source>
</evidence>
<dbReference type="Gene3D" id="3.40.50.2300">
    <property type="match status" value="1"/>
</dbReference>
<dbReference type="InterPro" id="IPR046947">
    <property type="entry name" value="LytR-like"/>
</dbReference>
<dbReference type="SMART" id="SM00448">
    <property type="entry name" value="REC"/>
    <property type="match status" value="1"/>
</dbReference>
<organism evidence="4 5">
    <name type="scientific">Chryseosolibacter indicus</name>
    <dbReference type="NCBI Taxonomy" id="2782351"/>
    <lineage>
        <taxon>Bacteria</taxon>
        <taxon>Pseudomonadati</taxon>
        <taxon>Bacteroidota</taxon>
        <taxon>Cytophagia</taxon>
        <taxon>Cytophagales</taxon>
        <taxon>Chryseotaleaceae</taxon>
        <taxon>Chryseosolibacter</taxon>
    </lineage>
</organism>
<evidence type="ECO:0000313" key="5">
    <source>
        <dbReference type="Proteomes" id="UP000772618"/>
    </source>
</evidence>
<evidence type="ECO:0000259" key="3">
    <source>
        <dbReference type="PROSITE" id="PS50930"/>
    </source>
</evidence>
<dbReference type="InterPro" id="IPR011006">
    <property type="entry name" value="CheY-like_superfamily"/>
</dbReference>
<dbReference type="EMBL" id="JAHESD010000082">
    <property type="protein sequence ID" value="MBT1706093.1"/>
    <property type="molecule type" value="Genomic_DNA"/>
</dbReference>
<dbReference type="Pfam" id="PF04397">
    <property type="entry name" value="LytTR"/>
    <property type="match status" value="1"/>
</dbReference>
<gene>
    <name evidence="4" type="ORF">KK060_22570</name>
</gene>
<feature type="modified residue" description="4-aspartylphosphate" evidence="1">
    <location>
        <position position="57"/>
    </location>
</feature>
<dbReference type="PANTHER" id="PTHR37299">
    <property type="entry name" value="TRANSCRIPTIONAL REGULATOR-RELATED"/>
    <property type="match status" value="1"/>
</dbReference>
<feature type="domain" description="HTH LytTR-type" evidence="3">
    <location>
        <begin position="141"/>
        <end position="235"/>
    </location>
</feature>
<dbReference type="Proteomes" id="UP000772618">
    <property type="component" value="Unassembled WGS sequence"/>
</dbReference>
<evidence type="ECO:0000259" key="2">
    <source>
        <dbReference type="PROSITE" id="PS50110"/>
    </source>
</evidence>
<dbReference type="Pfam" id="PF00072">
    <property type="entry name" value="Response_reg"/>
    <property type="match status" value="1"/>
</dbReference>
<dbReference type="InterPro" id="IPR007492">
    <property type="entry name" value="LytTR_DNA-bd_dom"/>
</dbReference>
<keyword evidence="5" id="KW-1185">Reference proteome</keyword>
<feature type="domain" description="Response regulatory" evidence="2">
    <location>
        <begin position="5"/>
        <end position="118"/>
    </location>
</feature>
<dbReference type="PROSITE" id="PS50110">
    <property type="entry name" value="RESPONSE_REGULATORY"/>
    <property type="match status" value="1"/>
</dbReference>
<dbReference type="Gene3D" id="2.40.50.1020">
    <property type="entry name" value="LytTr DNA-binding domain"/>
    <property type="match status" value="1"/>
</dbReference>
<name>A0ABS5VXE7_9BACT</name>
<dbReference type="SMART" id="SM00850">
    <property type="entry name" value="LytTR"/>
    <property type="match status" value="1"/>
</dbReference>
<dbReference type="PANTHER" id="PTHR37299:SF1">
    <property type="entry name" value="STAGE 0 SPORULATION PROTEIN A HOMOLOG"/>
    <property type="match status" value="1"/>
</dbReference>
<evidence type="ECO:0000256" key="1">
    <source>
        <dbReference type="PROSITE-ProRule" id="PRU00169"/>
    </source>
</evidence>
<dbReference type="InterPro" id="IPR001789">
    <property type="entry name" value="Sig_transdc_resp-reg_receiver"/>
</dbReference>
<dbReference type="PROSITE" id="PS50930">
    <property type="entry name" value="HTH_LYTTR"/>
    <property type="match status" value="1"/>
</dbReference>
<proteinExistence type="predicted"/>
<protein>
    <submittedName>
        <fullName evidence="4">Response regulator</fullName>
    </submittedName>
</protein>